<dbReference type="Proteomes" id="UP000030765">
    <property type="component" value="Unassembled WGS sequence"/>
</dbReference>
<reference evidence="2 4" key="1">
    <citation type="journal article" date="2014" name="BMC Genomics">
        <title>Genome sequence of Anopheles sinensis provides insight into genetics basis of mosquito competence for malaria parasites.</title>
        <authorList>
            <person name="Zhou D."/>
            <person name="Zhang D."/>
            <person name="Ding G."/>
            <person name="Shi L."/>
            <person name="Hou Q."/>
            <person name="Ye Y."/>
            <person name="Xu Y."/>
            <person name="Zhou H."/>
            <person name="Xiong C."/>
            <person name="Li S."/>
            <person name="Yu J."/>
            <person name="Hong S."/>
            <person name="Yu X."/>
            <person name="Zou P."/>
            <person name="Chen C."/>
            <person name="Chang X."/>
            <person name="Wang W."/>
            <person name="Lv Y."/>
            <person name="Sun Y."/>
            <person name="Ma L."/>
            <person name="Shen B."/>
            <person name="Zhu C."/>
        </authorList>
    </citation>
    <scope>NUCLEOTIDE SEQUENCE [LARGE SCALE GENOMIC DNA]</scope>
</reference>
<reference evidence="3" key="2">
    <citation type="submission" date="2020-05" db="UniProtKB">
        <authorList>
            <consortium name="EnsemblMetazoa"/>
        </authorList>
    </citation>
    <scope>IDENTIFICATION</scope>
</reference>
<proteinExistence type="predicted"/>
<dbReference type="EnsemblMetazoa" id="ASIC007295-RA">
    <property type="protein sequence ID" value="ASIC007295-PA"/>
    <property type="gene ID" value="ASIC007295"/>
</dbReference>
<protein>
    <submittedName>
        <fullName evidence="2 3">Oligopeptide transporter 7</fullName>
    </submittedName>
</protein>
<organism evidence="2">
    <name type="scientific">Anopheles sinensis</name>
    <name type="common">Mosquito</name>
    <dbReference type="NCBI Taxonomy" id="74873"/>
    <lineage>
        <taxon>Eukaryota</taxon>
        <taxon>Metazoa</taxon>
        <taxon>Ecdysozoa</taxon>
        <taxon>Arthropoda</taxon>
        <taxon>Hexapoda</taxon>
        <taxon>Insecta</taxon>
        <taxon>Pterygota</taxon>
        <taxon>Neoptera</taxon>
        <taxon>Endopterygota</taxon>
        <taxon>Diptera</taxon>
        <taxon>Nematocera</taxon>
        <taxon>Culicoidea</taxon>
        <taxon>Culicidae</taxon>
        <taxon>Anophelinae</taxon>
        <taxon>Anopheles</taxon>
    </lineage>
</organism>
<dbReference type="EMBL" id="ATLV01015013">
    <property type="status" value="NOT_ANNOTATED_CDS"/>
    <property type="molecule type" value="Genomic_DNA"/>
</dbReference>
<dbReference type="AlphaFoldDB" id="A0A084VPM1"/>
<evidence type="ECO:0000313" key="4">
    <source>
        <dbReference type="Proteomes" id="UP000030765"/>
    </source>
</evidence>
<accession>A0A084VPM1</accession>
<dbReference type="EMBL" id="KE524999">
    <property type="protein sequence ID" value="KFB39915.1"/>
    <property type="molecule type" value="Genomic_DNA"/>
</dbReference>
<evidence type="ECO:0000313" key="3">
    <source>
        <dbReference type="EnsemblMetazoa" id="ASIC007295-PA"/>
    </source>
</evidence>
<dbReference type="VEuPathDB" id="VectorBase:ASIC007295"/>
<evidence type="ECO:0000313" key="2">
    <source>
        <dbReference type="EMBL" id="KFB39915.1"/>
    </source>
</evidence>
<evidence type="ECO:0000256" key="1">
    <source>
        <dbReference type="SAM" id="MobiDB-lite"/>
    </source>
</evidence>
<keyword evidence="4" id="KW-1185">Reference proteome</keyword>
<sequence length="92" mass="10773">MNNFRQLVENFGPRNRSFDARWKTRCGTQTQARRPEDSAGKMLQLLHSAAVLQSRRKNSAAVKKKASKKQKPRWTMRNKENQYRTGHSRAMI</sequence>
<gene>
    <name evidence="2" type="ORF">ZHAS_00007295</name>
</gene>
<name>A0A084VPM1_ANOSI</name>
<feature type="region of interest" description="Disordered" evidence="1">
    <location>
        <begin position="54"/>
        <end position="92"/>
    </location>
</feature>
<feature type="compositionally biased region" description="Basic residues" evidence="1">
    <location>
        <begin position="54"/>
        <end position="76"/>
    </location>
</feature>